<dbReference type="Proteomes" id="UP000321816">
    <property type="component" value="Chromosome"/>
</dbReference>
<proteinExistence type="predicted"/>
<evidence type="ECO:0000313" key="1">
    <source>
        <dbReference type="EMBL" id="WWD81023.1"/>
    </source>
</evidence>
<accession>A0AAJ8N343</accession>
<gene>
    <name evidence="1" type="ORF">FTX54_005525</name>
</gene>
<dbReference type="RefSeq" id="WP_246125640.1">
    <property type="nucleotide sequence ID" value="NZ_CP144914.1"/>
</dbReference>
<organism evidence="1 2">
    <name type="scientific">Alkalicoccus halolimnae</name>
    <dbReference type="NCBI Taxonomy" id="1667239"/>
    <lineage>
        <taxon>Bacteria</taxon>
        <taxon>Bacillati</taxon>
        <taxon>Bacillota</taxon>
        <taxon>Bacilli</taxon>
        <taxon>Bacillales</taxon>
        <taxon>Bacillaceae</taxon>
        <taxon>Alkalicoccus</taxon>
    </lineage>
</organism>
<protein>
    <submittedName>
        <fullName evidence="1">Uncharacterized protein</fullName>
    </submittedName>
</protein>
<reference evidence="1 2" key="1">
    <citation type="submission" date="2024-01" db="EMBL/GenBank/DDBJ databases">
        <title>Complete Genome Sequence of Alkalicoccus halolimnae BZ-SZ-XJ29T, a Moderately Halophilic Bacterium Isolated from a Salt Lake.</title>
        <authorList>
            <person name="Zhao B."/>
        </authorList>
    </citation>
    <scope>NUCLEOTIDE SEQUENCE [LARGE SCALE GENOMIC DNA]</scope>
    <source>
        <strain evidence="1 2">BZ-SZ-XJ29</strain>
    </source>
</reference>
<dbReference type="KEGG" id="ahal:FTX54_005525"/>
<dbReference type="AlphaFoldDB" id="A0AAJ8N343"/>
<dbReference type="EMBL" id="CP144914">
    <property type="protein sequence ID" value="WWD81023.1"/>
    <property type="molecule type" value="Genomic_DNA"/>
</dbReference>
<evidence type="ECO:0000313" key="2">
    <source>
        <dbReference type="Proteomes" id="UP000321816"/>
    </source>
</evidence>
<sequence length="116" mass="12899">MSTATDIVSYKIMEKVYNNVPTKELLQQTTELLYEKISWVEWCGIYCLHSKDFLAVSNQKNPSSPSDKDVTAFEIPSPSRKAPAAVLCVRHLEPLSHGTQQELTTLAQALGEGDLC</sequence>
<keyword evidence="2" id="KW-1185">Reference proteome</keyword>
<name>A0AAJ8N343_9BACI</name>